<evidence type="ECO:0000256" key="1">
    <source>
        <dbReference type="ARBA" id="ARBA00004117"/>
    </source>
</evidence>
<dbReference type="InterPro" id="IPR023087">
    <property type="entry name" value="Flg_Motor_Flig_C"/>
</dbReference>
<proteinExistence type="inferred from homology"/>
<keyword evidence="15" id="KW-0966">Cell projection</keyword>
<dbReference type="GO" id="GO:0009425">
    <property type="term" value="C:bacterial-type flagellum basal body"/>
    <property type="evidence" value="ECO:0007669"/>
    <property type="project" value="UniProtKB-SubCell"/>
</dbReference>
<evidence type="ECO:0000256" key="2">
    <source>
        <dbReference type="ARBA" id="ARBA00004515"/>
    </source>
</evidence>
<organism evidence="15 16">
    <name type="scientific">Tepidicaulis marinus</name>
    <dbReference type="NCBI Taxonomy" id="1333998"/>
    <lineage>
        <taxon>Bacteria</taxon>
        <taxon>Pseudomonadati</taxon>
        <taxon>Pseudomonadota</taxon>
        <taxon>Alphaproteobacteria</taxon>
        <taxon>Hyphomicrobiales</taxon>
        <taxon>Parvibaculaceae</taxon>
        <taxon>Tepidicaulis</taxon>
    </lineage>
</organism>
<dbReference type="EMBL" id="BBIO01000019">
    <property type="protein sequence ID" value="GAK46486.1"/>
    <property type="molecule type" value="Genomic_DNA"/>
</dbReference>
<dbReference type="InterPro" id="IPR032779">
    <property type="entry name" value="FliG_M"/>
</dbReference>
<dbReference type="STRING" id="1333998.M2A_2985"/>
<keyword evidence="6 11" id="KW-0145">Chemotaxis</keyword>
<evidence type="ECO:0000259" key="14">
    <source>
        <dbReference type="Pfam" id="PF14842"/>
    </source>
</evidence>
<evidence type="ECO:0000256" key="8">
    <source>
        <dbReference type="ARBA" id="ARBA00023136"/>
    </source>
</evidence>
<keyword evidence="9 11" id="KW-0975">Bacterial flagellum</keyword>
<evidence type="ECO:0000313" key="16">
    <source>
        <dbReference type="Proteomes" id="UP000028702"/>
    </source>
</evidence>
<comment type="similarity">
    <text evidence="3 11">Belongs to the FliG family.</text>
</comment>
<dbReference type="GO" id="GO:0003774">
    <property type="term" value="F:cytoskeletal motor activity"/>
    <property type="evidence" value="ECO:0007669"/>
    <property type="project" value="InterPro"/>
</dbReference>
<dbReference type="Pfam" id="PF01706">
    <property type="entry name" value="FliG_C"/>
    <property type="match status" value="1"/>
</dbReference>
<keyword evidence="7 11" id="KW-0283">Flagellar rotation</keyword>
<evidence type="ECO:0000256" key="11">
    <source>
        <dbReference type="PIRNR" id="PIRNR003161"/>
    </source>
</evidence>
<dbReference type="InterPro" id="IPR028263">
    <property type="entry name" value="FliG_N"/>
</dbReference>
<comment type="subcellular location">
    <subcellularLocation>
        <location evidence="1 11">Bacterial flagellum basal body</location>
    </subcellularLocation>
    <subcellularLocation>
        <location evidence="2 11">Cell inner membrane</location>
        <topology evidence="2 11">Peripheral membrane protein</topology>
        <orientation evidence="2 11">Cytoplasmic side</orientation>
    </subcellularLocation>
</comment>
<dbReference type="InterPro" id="IPR000090">
    <property type="entry name" value="Flg_Motor_Flig"/>
</dbReference>
<evidence type="ECO:0000256" key="6">
    <source>
        <dbReference type="ARBA" id="ARBA00022500"/>
    </source>
</evidence>
<name>A0A081BEL8_9HYPH</name>
<evidence type="ECO:0000259" key="12">
    <source>
        <dbReference type="Pfam" id="PF01706"/>
    </source>
</evidence>
<dbReference type="NCBIfam" id="TIGR00207">
    <property type="entry name" value="fliG"/>
    <property type="match status" value="1"/>
</dbReference>
<keyword evidence="8 11" id="KW-0472">Membrane</keyword>
<evidence type="ECO:0000256" key="10">
    <source>
        <dbReference type="ARBA" id="ARBA00025598"/>
    </source>
</evidence>
<dbReference type="GO" id="GO:0006935">
    <property type="term" value="P:chemotaxis"/>
    <property type="evidence" value="ECO:0007669"/>
    <property type="project" value="UniProtKB-KW"/>
</dbReference>
<protein>
    <recommendedName>
        <fullName evidence="4 11">Flagellar motor switch protein FliG</fullName>
    </recommendedName>
</protein>
<comment type="caution">
    <text evidence="15">The sequence shown here is derived from an EMBL/GenBank/DDBJ whole genome shotgun (WGS) entry which is preliminary data.</text>
</comment>
<feature type="domain" description="Flagellar motor switch protein FliG C-terminal" evidence="12">
    <location>
        <begin position="227"/>
        <end position="333"/>
    </location>
</feature>
<dbReference type="Gene3D" id="1.10.220.30">
    <property type="match status" value="3"/>
</dbReference>
<dbReference type="GO" id="GO:0071973">
    <property type="term" value="P:bacterial-type flagellum-dependent cell motility"/>
    <property type="evidence" value="ECO:0007669"/>
    <property type="project" value="InterPro"/>
</dbReference>
<dbReference type="RefSeq" id="WP_045449094.1">
    <property type="nucleotide sequence ID" value="NZ_BBIO01000019.1"/>
</dbReference>
<evidence type="ECO:0000256" key="3">
    <source>
        <dbReference type="ARBA" id="ARBA00010299"/>
    </source>
</evidence>
<dbReference type="Pfam" id="PF14842">
    <property type="entry name" value="FliG_N"/>
    <property type="match status" value="1"/>
</dbReference>
<feature type="domain" description="Flagellar motor switch protein FliG middle" evidence="13">
    <location>
        <begin position="126"/>
        <end position="198"/>
    </location>
</feature>
<evidence type="ECO:0000256" key="9">
    <source>
        <dbReference type="ARBA" id="ARBA00023143"/>
    </source>
</evidence>
<evidence type="ECO:0000259" key="13">
    <source>
        <dbReference type="Pfam" id="PF14841"/>
    </source>
</evidence>
<accession>A0A081BEL8</accession>
<dbReference type="AlphaFoldDB" id="A0A081BEL8"/>
<feature type="domain" description="Flagellar motor switch protein FliG N-terminal" evidence="14">
    <location>
        <begin position="15"/>
        <end position="117"/>
    </location>
</feature>
<dbReference type="PIRSF" id="PIRSF003161">
    <property type="entry name" value="FliG"/>
    <property type="match status" value="1"/>
</dbReference>
<dbReference type="InterPro" id="IPR011002">
    <property type="entry name" value="FliG_a-hlx"/>
</dbReference>
<keyword evidence="5 11" id="KW-1003">Cell membrane</keyword>
<keyword evidence="15" id="KW-0282">Flagellum</keyword>
<comment type="function">
    <text evidence="10 11">FliG is one of three proteins (FliG, FliN, FliM) that forms the rotor-mounted switch complex (C ring), located at the base of the basal body. This complex interacts with the CheY and CheZ chemotaxis proteins, in addition to contacting components of the motor that determine the direction of flagellar rotation.</text>
</comment>
<dbReference type="Pfam" id="PF14841">
    <property type="entry name" value="FliG_M"/>
    <property type="match status" value="1"/>
</dbReference>
<dbReference type="Proteomes" id="UP000028702">
    <property type="component" value="Unassembled WGS sequence"/>
</dbReference>
<dbReference type="eggNOG" id="COG1536">
    <property type="taxonomic scope" value="Bacteria"/>
</dbReference>
<evidence type="ECO:0000313" key="15">
    <source>
        <dbReference type="EMBL" id="GAK46486.1"/>
    </source>
</evidence>
<keyword evidence="11" id="KW-0997">Cell inner membrane</keyword>
<evidence type="ECO:0000256" key="5">
    <source>
        <dbReference type="ARBA" id="ARBA00022475"/>
    </source>
</evidence>
<gene>
    <name evidence="15" type="ORF">M2A_2985</name>
</gene>
<dbReference type="FunFam" id="1.10.220.30:FF:000001">
    <property type="entry name" value="Flagellar motor switch protein FliG"/>
    <property type="match status" value="1"/>
</dbReference>
<evidence type="ECO:0000256" key="4">
    <source>
        <dbReference type="ARBA" id="ARBA00021870"/>
    </source>
</evidence>
<dbReference type="SUPFAM" id="SSF48029">
    <property type="entry name" value="FliG"/>
    <property type="match status" value="2"/>
</dbReference>
<sequence length="344" mass="39106">MAEQLKIKVKEDLDKLTGPEKAAVFMLSVSDDSASAIWDKLDDEEIRDVSQVMSNLGTVSAQLVERLLVEFTSHMSSTGALTGTYESTERLLKRFLSGERVDAVMDEIRGPAGRNMWEKLGNVNDEVLANYLKNEYPQTVAVVLSKIRSEHAARVLSHLPEDFALEVVTRMLRMEAVQKDILDKVEQTLRAEFMSNLSRTNRRDAHEMMAEIFNNFDRQTESRFMTSLEERNREAAERIKALMFTFEDLRKLDPGGVQTLLRSIDKDKLAIALKGASDTIRDLFFANMSERAARILREDMEVMGPVRLRDVDEAQMAMVNMAKDLAARGEIMLADNKEDDELVY</sequence>
<dbReference type="GO" id="GO:0005886">
    <property type="term" value="C:plasma membrane"/>
    <property type="evidence" value="ECO:0007669"/>
    <property type="project" value="UniProtKB-SubCell"/>
</dbReference>
<keyword evidence="16" id="KW-1185">Reference proteome</keyword>
<dbReference type="PRINTS" id="PR00954">
    <property type="entry name" value="FLGMOTORFLIG"/>
</dbReference>
<keyword evidence="15" id="KW-0969">Cilium</keyword>
<dbReference type="PANTHER" id="PTHR30534">
    <property type="entry name" value="FLAGELLAR MOTOR SWITCH PROTEIN FLIG"/>
    <property type="match status" value="1"/>
</dbReference>
<reference evidence="15 16" key="1">
    <citation type="submission" date="2014-07" db="EMBL/GenBank/DDBJ databases">
        <title>Tepidicaulis marinum gen. nov., sp. nov., a novel marine bacterium denitrifying nitrate to nitrous oxide strictly under microaerobic conditions.</title>
        <authorList>
            <person name="Takeuchi M."/>
            <person name="Yamagishi T."/>
            <person name="Kamagata Y."/>
            <person name="Oshima K."/>
            <person name="Hattori M."/>
            <person name="Katayama T."/>
            <person name="Hanada S."/>
            <person name="Tamaki H."/>
            <person name="Marumo K."/>
            <person name="Maeda H."/>
            <person name="Nedachi M."/>
            <person name="Iwasaki W."/>
            <person name="Suwa Y."/>
            <person name="Sakata S."/>
        </authorList>
    </citation>
    <scope>NUCLEOTIDE SEQUENCE [LARGE SCALE GENOMIC DNA]</scope>
    <source>
        <strain evidence="15 16">MA2</strain>
    </source>
</reference>
<evidence type="ECO:0000256" key="7">
    <source>
        <dbReference type="ARBA" id="ARBA00022779"/>
    </source>
</evidence>
<dbReference type="PANTHER" id="PTHR30534:SF0">
    <property type="entry name" value="FLAGELLAR MOTOR SWITCH PROTEIN FLIG"/>
    <property type="match status" value="1"/>
</dbReference>